<dbReference type="Pfam" id="PF08808">
    <property type="entry name" value="RES"/>
    <property type="match status" value="1"/>
</dbReference>
<reference evidence="2 3" key="1">
    <citation type="submission" date="2017-03" db="EMBL/GenBank/DDBJ databases">
        <authorList>
            <person name="Afonso C.L."/>
            <person name="Miller P.J."/>
            <person name="Scott M.A."/>
            <person name="Spackman E."/>
            <person name="Goraichik I."/>
            <person name="Dimitrov K.M."/>
            <person name="Suarez D.L."/>
            <person name="Swayne D.E."/>
        </authorList>
    </citation>
    <scope>NUCLEOTIDE SEQUENCE [LARGE SCALE GENOMIC DNA]</scope>
    <source>
        <strain evidence="2 3">CECT 7639</strain>
    </source>
</reference>
<proteinExistence type="predicted"/>
<protein>
    <submittedName>
        <fullName evidence="2">RES domain protein</fullName>
    </submittedName>
</protein>
<dbReference type="Proteomes" id="UP000193077">
    <property type="component" value="Unassembled WGS sequence"/>
</dbReference>
<sequence length="171" mass="19405">MTHTARHIARIEGRFWRAGFLGQEHDLLSPARAPQGRWHHNGQKALYLSQTPEGCQVALRVYVRPQDPPRAIFPFAVENATVADLRSHQARELWGVSLDDIHAFWAELHAKGEVSPTWHLGDRLRAKGLDGLLTPSRSRPDLTHLSLFRWNTADGPTIRRDGPSQAFDPHY</sequence>
<name>A0A1Y5S2J1_9RHOB</name>
<evidence type="ECO:0000259" key="1">
    <source>
        <dbReference type="SMART" id="SM00953"/>
    </source>
</evidence>
<dbReference type="EMBL" id="FWFO01000001">
    <property type="protein sequence ID" value="SLN28485.1"/>
    <property type="molecule type" value="Genomic_DNA"/>
</dbReference>
<keyword evidence="3" id="KW-1185">Reference proteome</keyword>
<evidence type="ECO:0000313" key="2">
    <source>
        <dbReference type="EMBL" id="SLN28485.1"/>
    </source>
</evidence>
<evidence type="ECO:0000313" key="3">
    <source>
        <dbReference type="Proteomes" id="UP000193077"/>
    </source>
</evidence>
<dbReference type="RefSeq" id="WP_085794763.1">
    <property type="nucleotide sequence ID" value="NZ_FWFO01000001.1"/>
</dbReference>
<feature type="domain" description="RES" evidence="1">
    <location>
        <begin position="26"/>
        <end position="159"/>
    </location>
</feature>
<gene>
    <name evidence="2" type="ORF">TRL7639_01110</name>
</gene>
<dbReference type="InterPro" id="IPR014914">
    <property type="entry name" value="RES_dom"/>
</dbReference>
<dbReference type="AlphaFoldDB" id="A0A1Y5S2J1"/>
<dbReference type="OrthoDB" id="648213at2"/>
<accession>A0A1Y5S2J1</accession>
<dbReference type="SMART" id="SM00953">
    <property type="entry name" value="RES"/>
    <property type="match status" value="1"/>
</dbReference>
<organism evidence="2 3">
    <name type="scientific">Falsiruegeria litorea R37</name>
    <dbReference type="NCBI Taxonomy" id="1200284"/>
    <lineage>
        <taxon>Bacteria</taxon>
        <taxon>Pseudomonadati</taxon>
        <taxon>Pseudomonadota</taxon>
        <taxon>Alphaproteobacteria</taxon>
        <taxon>Rhodobacterales</taxon>
        <taxon>Roseobacteraceae</taxon>
        <taxon>Falsiruegeria</taxon>
    </lineage>
</organism>